<feature type="region of interest" description="Disordered" evidence="1">
    <location>
        <begin position="31"/>
        <end position="90"/>
    </location>
</feature>
<protein>
    <submittedName>
        <fullName evidence="2">Uncharacterized protein</fullName>
    </submittedName>
</protein>
<feature type="compositionally biased region" description="Low complexity" evidence="1">
    <location>
        <begin position="31"/>
        <end position="47"/>
    </location>
</feature>
<feature type="compositionally biased region" description="Polar residues" evidence="1">
    <location>
        <begin position="198"/>
        <end position="208"/>
    </location>
</feature>
<feature type="non-terminal residue" evidence="2">
    <location>
        <position position="275"/>
    </location>
</feature>
<evidence type="ECO:0000313" key="2">
    <source>
        <dbReference type="EMBL" id="KAG5462076.1"/>
    </source>
</evidence>
<evidence type="ECO:0000313" key="3">
    <source>
        <dbReference type="Proteomes" id="UP000673691"/>
    </source>
</evidence>
<comment type="caution">
    <text evidence="2">The sequence shown here is derived from an EMBL/GenBank/DDBJ whole genome shotgun (WGS) entry which is preliminary data.</text>
</comment>
<feature type="region of interest" description="Disordered" evidence="1">
    <location>
        <begin position="149"/>
        <end position="211"/>
    </location>
</feature>
<proteinExistence type="predicted"/>
<reference evidence="2 3" key="1">
    <citation type="journal article" name="Sci. Rep.">
        <title>Genome-scale phylogenetic analyses confirm Olpidium as the closest living zoosporic fungus to the non-flagellated, terrestrial fungi.</title>
        <authorList>
            <person name="Chang Y."/>
            <person name="Rochon D."/>
            <person name="Sekimoto S."/>
            <person name="Wang Y."/>
            <person name="Chovatia M."/>
            <person name="Sandor L."/>
            <person name="Salamov A."/>
            <person name="Grigoriev I.V."/>
            <person name="Stajich J.E."/>
            <person name="Spatafora J.W."/>
        </authorList>
    </citation>
    <scope>NUCLEOTIDE SEQUENCE [LARGE SCALE GENOMIC DNA]</scope>
    <source>
        <strain evidence="2">S191</strain>
    </source>
</reference>
<dbReference type="Proteomes" id="UP000673691">
    <property type="component" value="Unassembled WGS sequence"/>
</dbReference>
<dbReference type="EMBL" id="JAEFCI010002675">
    <property type="protein sequence ID" value="KAG5462076.1"/>
    <property type="molecule type" value="Genomic_DNA"/>
</dbReference>
<name>A0A8H7ZZ65_9FUNG</name>
<organism evidence="2 3">
    <name type="scientific">Olpidium bornovanus</name>
    <dbReference type="NCBI Taxonomy" id="278681"/>
    <lineage>
        <taxon>Eukaryota</taxon>
        <taxon>Fungi</taxon>
        <taxon>Fungi incertae sedis</taxon>
        <taxon>Olpidiomycota</taxon>
        <taxon>Olpidiomycotina</taxon>
        <taxon>Olpidiomycetes</taxon>
        <taxon>Olpidiales</taxon>
        <taxon>Olpidiaceae</taxon>
        <taxon>Olpidium</taxon>
    </lineage>
</organism>
<evidence type="ECO:0000256" key="1">
    <source>
        <dbReference type="SAM" id="MobiDB-lite"/>
    </source>
</evidence>
<feature type="compositionally biased region" description="Basic and acidic residues" evidence="1">
    <location>
        <begin position="75"/>
        <end position="90"/>
    </location>
</feature>
<dbReference type="AlphaFoldDB" id="A0A8H7ZZ65"/>
<sequence length="275" mass="28624">MDASSASGRGPLRAAKLKALRSLSSAAPAAFATPAEANAGPATTTANVSRARRRVKQSSVLSGVTRSAVGSAHDSGSDESKENVQVETNRHRLRSSAVFPTGGIQNSIVVPKRTTTTASCVSKPATATATSSTNSVTMIMSEGDDDFQVPAAFRTPRPTRERRDAGPSSATVPVPGPATRSMRDRSAASASASAFTAGVNSVTPSGNTRSRKRAMCLEASLPENVPKSKKTRETPAFRREYNVEAQALVAENCIGTGIDAKGKRKCTADFGNVEL</sequence>
<keyword evidence="3" id="KW-1185">Reference proteome</keyword>
<gene>
    <name evidence="2" type="ORF">BJ554DRAFT_5633</name>
</gene>
<accession>A0A8H7ZZ65</accession>